<dbReference type="Pfam" id="PF03143">
    <property type="entry name" value="GTP_EFTU_D3"/>
    <property type="match status" value="1"/>
</dbReference>
<evidence type="ECO:0000256" key="10">
    <source>
        <dbReference type="ARBA" id="ARBA00022917"/>
    </source>
</evidence>
<keyword evidence="11" id="KW-0809">Transit peptide</keyword>
<evidence type="ECO:0000256" key="14">
    <source>
        <dbReference type="ARBA" id="ARBA00051990"/>
    </source>
</evidence>
<evidence type="ECO:0000313" key="17">
    <source>
        <dbReference type="EMBL" id="RNA09407.1"/>
    </source>
</evidence>
<keyword evidence="6 15" id="KW-0547">Nucleotide-binding</keyword>
<keyword evidence="12" id="KW-0496">Mitochondrion</keyword>
<dbReference type="FunFam" id="2.40.30.10:FF:000102">
    <property type="entry name" value="Translation elongation factor Tu"/>
    <property type="match status" value="1"/>
</dbReference>
<keyword evidence="8 17" id="KW-0378">Hydrolase</keyword>
<dbReference type="PRINTS" id="PR00315">
    <property type="entry name" value="ELONGATNFCT"/>
</dbReference>
<dbReference type="PROSITE" id="PS00301">
    <property type="entry name" value="G_TR_1"/>
    <property type="match status" value="1"/>
</dbReference>
<keyword evidence="7 15" id="KW-0251">Elongation factor</keyword>
<accession>A0A3M7QD97</accession>
<dbReference type="CDD" id="cd03697">
    <property type="entry name" value="EFTU_II"/>
    <property type="match status" value="1"/>
</dbReference>
<dbReference type="CDD" id="cd03706">
    <property type="entry name" value="mtEFTU_III"/>
    <property type="match status" value="1"/>
</dbReference>
<dbReference type="GO" id="GO:0046872">
    <property type="term" value="F:metal ion binding"/>
    <property type="evidence" value="ECO:0007669"/>
    <property type="project" value="UniProtKB-KW"/>
</dbReference>
<comment type="function">
    <text evidence="15">This protein promotes the GTP-dependent binding of aminoacyl-tRNA to the A-site of ribosomes during protein biosynthesis.</text>
</comment>
<reference evidence="17 18" key="1">
    <citation type="journal article" date="2018" name="Sci. Rep.">
        <title>Genomic signatures of local adaptation to the degree of environmental predictability in rotifers.</title>
        <authorList>
            <person name="Franch-Gras L."/>
            <person name="Hahn C."/>
            <person name="Garcia-Roger E.M."/>
            <person name="Carmona M.J."/>
            <person name="Serra M."/>
            <person name="Gomez A."/>
        </authorList>
    </citation>
    <scope>NUCLEOTIDE SEQUENCE [LARGE SCALE GENOMIC DNA]</scope>
    <source>
        <strain evidence="17">HYR1</strain>
    </source>
</reference>
<comment type="subunit">
    <text evidence="3">Monomer.</text>
</comment>
<evidence type="ECO:0000256" key="5">
    <source>
        <dbReference type="ARBA" id="ARBA00022723"/>
    </source>
</evidence>
<evidence type="ECO:0000256" key="3">
    <source>
        <dbReference type="ARBA" id="ARBA00011245"/>
    </source>
</evidence>
<dbReference type="NCBIfam" id="NF009372">
    <property type="entry name" value="PRK12735.1"/>
    <property type="match status" value="1"/>
</dbReference>
<dbReference type="NCBIfam" id="TIGR00231">
    <property type="entry name" value="small_GTP"/>
    <property type="match status" value="1"/>
</dbReference>
<keyword evidence="9" id="KW-0460">Magnesium</keyword>
<keyword evidence="18" id="KW-1185">Reference proteome</keyword>
<dbReference type="InterPro" id="IPR033720">
    <property type="entry name" value="EFTU_2"/>
</dbReference>
<evidence type="ECO:0000256" key="1">
    <source>
        <dbReference type="ARBA" id="ARBA00004173"/>
    </source>
</evidence>
<comment type="similarity">
    <text evidence="2 15">Belongs to the TRAFAC class translation factor GTPase superfamily. Classic translation factor GTPase family. EF-Tu/EF-1A subfamily.</text>
</comment>
<dbReference type="SUPFAM" id="SSF50447">
    <property type="entry name" value="Translation proteins"/>
    <property type="match status" value="1"/>
</dbReference>
<dbReference type="EMBL" id="REGN01006468">
    <property type="protein sequence ID" value="RNA09407.1"/>
    <property type="molecule type" value="Genomic_DNA"/>
</dbReference>
<evidence type="ECO:0000256" key="4">
    <source>
        <dbReference type="ARBA" id="ARBA00022490"/>
    </source>
</evidence>
<comment type="caution">
    <text evidence="17">The sequence shown here is derived from an EMBL/GenBank/DDBJ whole genome shotgun (WGS) entry which is preliminary data.</text>
</comment>
<dbReference type="NCBIfam" id="NF009373">
    <property type="entry name" value="PRK12736.1"/>
    <property type="match status" value="1"/>
</dbReference>
<dbReference type="InterPro" id="IPR004160">
    <property type="entry name" value="Transl_elong_EFTu/EF1A_C"/>
</dbReference>
<keyword evidence="10" id="KW-0648">Protein biosynthesis</keyword>
<evidence type="ECO:0000256" key="15">
    <source>
        <dbReference type="RuleBase" id="RU000325"/>
    </source>
</evidence>
<evidence type="ECO:0000256" key="7">
    <source>
        <dbReference type="ARBA" id="ARBA00022768"/>
    </source>
</evidence>
<dbReference type="OrthoDB" id="2067at2759"/>
<dbReference type="GO" id="GO:0070125">
    <property type="term" value="P:mitochondrial translational elongation"/>
    <property type="evidence" value="ECO:0007669"/>
    <property type="project" value="TreeGrafter"/>
</dbReference>
<dbReference type="InterPro" id="IPR009000">
    <property type="entry name" value="Transl_B-barrel_sf"/>
</dbReference>
<dbReference type="CDD" id="cd01884">
    <property type="entry name" value="EF_Tu"/>
    <property type="match status" value="1"/>
</dbReference>
<dbReference type="GO" id="GO:0003746">
    <property type="term" value="F:translation elongation factor activity"/>
    <property type="evidence" value="ECO:0007669"/>
    <property type="project" value="UniProtKB-UniRule"/>
</dbReference>
<sequence>MGFITLFGTKVPIFQQVVKQNKQLLINSFKLNSVRCLSSEKVAYKRDKPHLNIGTIGHVDHGKTTLTAAITCVLQDMNLASAKKYEEIDNAPEEKKRGITINATHIEYSTQNRHYGHIDCPGHADYIKNMITGSSQMDGAILVVAATDGVMPQTREHLRLAKQIGIENIVVFINKADAADSEMIELVEMELKDLLKEIGYDADKVPFISGSALAALEDKSPEIGKNAILKLMETVDNHVTVPVRDVNKPFFLPIEHSYAISGRGTVVTGRVERGLCKKGDPLEIIGFNKAIKTTANGIEMFHKILDQAEAGDQLGILLRGIKRDDVRRGMALIKPGSGKMFNRFEAKVYLMTKDEGGREKPLTPTYQPQLYSKTWDIPARIRFPEGKELVMPGEDVTITFIINKRMMLEKGQRFQIRDSKTTIGSGVVINLLSDVSDQEIEDMWN</sequence>
<name>A0A3M7QD97_BRAPC</name>
<keyword evidence="13 15" id="KW-0342">GTP-binding</keyword>
<dbReference type="GO" id="GO:0005525">
    <property type="term" value="F:GTP binding"/>
    <property type="evidence" value="ECO:0007669"/>
    <property type="project" value="UniProtKB-UniRule"/>
</dbReference>
<dbReference type="InterPro" id="IPR004541">
    <property type="entry name" value="Transl_elong_EFTu/EF1A_bac/org"/>
</dbReference>
<dbReference type="InterPro" id="IPR041709">
    <property type="entry name" value="EF-Tu_GTP-bd"/>
</dbReference>
<dbReference type="Proteomes" id="UP000276133">
    <property type="component" value="Unassembled WGS sequence"/>
</dbReference>
<gene>
    <name evidence="17" type="ORF">BpHYR1_037918</name>
</gene>
<evidence type="ECO:0000256" key="11">
    <source>
        <dbReference type="ARBA" id="ARBA00022946"/>
    </source>
</evidence>
<dbReference type="NCBIfam" id="NF000766">
    <property type="entry name" value="PRK00049.1"/>
    <property type="match status" value="1"/>
</dbReference>
<dbReference type="Pfam" id="PF00009">
    <property type="entry name" value="GTP_EFTU"/>
    <property type="match status" value="1"/>
</dbReference>
<dbReference type="FunFam" id="3.40.50.300:FF:000576">
    <property type="entry name" value="Elongation factor Tu"/>
    <property type="match status" value="1"/>
</dbReference>
<dbReference type="InterPro" id="IPR031157">
    <property type="entry name" value="G_TR_CS"/>
</dbReference>
<dbReference type="AlphaFoldDB" id="A0A3M7QD97"/>
<dbReference type="InterPro" id="IPR027417">
    <property type="entry name" value="P-loop_NTPase"/>
</dbReference>
<dbReference type="STRING" id="10195.A0A3M7QD97"/>
<dbReference type="InterPro" id="IPR009001">
    <property type="entry name" value="Transl_elong_EF1A/Init_IF2_C"/>
</dbReference>
<evidence type="ECO:0000256" key="12">
    <source>
        <dbReference type="ARBA" id="ARBA00023128"/>
    </source>
</evidence>
<dbReference type="FunFam" id="2.40.30.10:FF:000002">
    <property type="entry name" value="Elongation factor Tu"/>
    <property type="match status" value="1"/>
</dbReference>
<dbReference type="SUPFAM" id="SSF50465">
    <property type="entry name" value="EF-Tu/eEF-1alpha/eIF2-gamma C-terminal domain"/>
    <property type="match status" value="1"/>
</dbReference>
<feature type="domain" description="Tr-type G" evidence="16">
    <location>
        <begin position="48"/>
        <end position="243"/>
    </location>
</feature>
<keyword evidence="5" id="KW-0479">Metal-binding</keyword>
<dbReference type="GO" id="GO:0003924">
    <property type="term" value="F:GTPase activity"/>
    <property type="evidence" value="ECO:0007669"/>
    <property type="project" value="UniProtKB-UniRule"/>
</dbReference>
<dbReference type="InterPro" id="IPR000795">
    <property type="entry name" value="T_Tr_GTP-bd_dom"/>
</dbReference>
<dbReference type="InterPro" id="IPR004161">
    <property type="entry name" value="EFTu-like_2"/>
</dbReference>
<proteinExistence type="inferred from homology"/>
<dbReference type="NCBIfam" id="TIGR00485">
    <property type="entry name" value="EF-Tu"/>
    <property type="match status" value="1"/>
</dbReference>
<dbReference type="Gene3D" id="3.40.50.300">
    <property type="entry name" value="P-loop containing nucleotide triphosphate hydrolases"/>
    <property type="match status" value="1"/>
</dbReference>
<evidence type="ECO:0000256" key="13">
    <source>
        <dbReference type="ARBA" id="ARBA00023134"/>
    </source>
</evidence>
<dbReference type="PANTHER" id="PTHR43721">
    <property type="entry name" value="ELONGATION FACTOR TU-RELATED"/>
    <property type="match status" value="1"/>
</dbReference>
<keyword evidence="4" id="KW-0963">Cytoplasm</keyword>
<evidence type="ECO:0000256" key="6">
    <source>
        <dbReference type="ARBA" id="ARBA00022741"/>
    </source>
</evidence>
<organism evidence="17 18">
    <name type="scientific">Brachionus plicatilis</name>
    <name type="common">Marine rotifer</name>
    <name type="synonym">Brachionus muelleri</name>
    <dbReference type="NCBI Taxonomy" id="10195"/>
    <lineage>
        <taxon>Eukaryota</taxon>
        <taxon>Metazoa</taxon>
        <taxon>Spiralia</taxon>
        <taxon>Gnathifera</taxon>
        <taxon>Rotifera</taxon>
        <taxon>Eurotatoria</taxon>
        <taxon>Monogononta</taxon>
        <taxon>Pseudotrocha</taxon>
        <taxon>Ploima</taxon>
        <taxon>Brachionidae</taxon>
        <taxon>Brachionus</taxon>
    </lineage>
</organism>
<evidence type="ECO:0000256" key="8">
    <source>
        <dbReference type="ARBA" id="ARBA00022801"/>
    </source>
</evidence>
<dbReference type="GO" id="GO:0005739">
    <property type="term" value="C:mitochondrion"/>
    <property type="evidence" value="ECO:0007669"/>
    <property type="project" value="UniProtKB-SubCell"/>
</dbReference>
<evidence type="ECO:0000256" key="2">
    <source>
        <dbReference type="ARBA" id="ARBA00007249"/>
    </source>
</evidence>
<dbReference type="InterPro" id="IPR005225">
    <property type="entry name" value="Small_GTP-bd"/>
</dbReference>
<comment type="subcellular location">
    <subcellularLocation>
        <location evidence="1">Mitochondrion</location>
    </subcellularLocation>
</comment>
<comment type="catalytic activity">
    <reaction evidence="14">
        <text>GTP + H2O = GDP + phosphate + H(+)</text>
        <dbReference type="Rhea" id="RHEA:19669"/>
        <dbReference type="ChEBI" id="CHEBI:15377"/>
        <dbReference type="ChEBI" id="CHEBI:15378"/>
        <dbReference type="ChEBI" id="CHEBI:37565"/>
        <dbReference type="ChEBI" id="CHEBI:43474"/>
        <dbReference type="ChEBI" id="CHEBI:58189"/>
        <dbReference type="EC" id="3.6.5.3"/>
    </reaction>
    <physiologicalReaction direction="left-to-right" evidence="14">
        <dbReference type="Rhea" id="RHEA:19670"/>
    </physiologicalReaction>
</comment>
<dbReference type="InterPro" id="IPR050055">
    <property type="entry name" value="EF-Tu_GTPase"/>
</dbReference>
<protein>
    <recommendedName>
        <fullName evidence="15">Elongation factor Tu</fullName>
    </recommendedName>
</protein>
<dbReference type="Gene3D" id="2.40.30.10">
    <property type="entry name" value="Translation factors"/>
    <property type="match status" value="2"/>
</dbReference>
<evidence type="ECO:0000313" key="18">
    <source>
        <dbReference type="Proteomes" id="UP000276133"/>
    </source>
</evidence>
<dbReference type="PANTHER" id="PTHR43721:SF36">
    <property type="entry name" value="ELONGATION FACTOR TU, MITOCHONDRIAL"/>
    <property type="match status" value="1"/>
</dbReference>
<evidence type="ECO:0000259" key="16">
    <source>
        <dbReference type="PROSITE" id="PS51722"/>
    </source>
</evidence>
<evidence type="ECO:0000256" key="9">
    <source>
        <dbReference type="ARBA" id="ARBA00022842"/>
    </source>
</evidence>
<dbReference type="SUPFAM" id="SSF52540">
    <property type="entry name" value="P-loop containing nucleoside triphosphate hydrolases"/>
    <property type="match status" value="1"/>
</dbReference>
<dbReference type="PROSITE" id="PS51722">
    <property type="entry name" value="G_TR_2"/>
    <property type="match status" value="1"/>
</dbReference>
<dbReference type="Pfam" id="PF03144">
    <property type="entry name" value="GTP_EFTU_D2"/>
    <property type="match status" value="1"/>
</dbReference>